<dbReference type="EC" id="3.6.1.7" evidence="2 4"/>
<dbReference type="EMBL" id="JACIIG010000004">
    <property type="protein sequence ID" value="MBB4568043.1"/>
    <property type="molecule type" value="Genomic_DNA"/>
</dbReference>
<sequence length="94" mass="10141">MADDYEAALVRITGRVQGVSFRVWTRNEASRLGLAGWVRNEADGSVLALIAGPNTAISTMIERFWHGPPGASVSSVEKKPAALTQTPTRFRITG</sequence>
<dbReference type="PRINTS" id="PR00112">
    <property type="entry name" value="ACYLPHPHTASE"/>
</dbReference>
<dbReference type="PANTHER" id="PTHR47268:SF4">
    <property type="entry name" value="ACYLPHOSPHATASE"/>
    <property type="match status" value="1"/>
</dbReference>
<evidence type="ECO:0000256" key="4">
    <source>
        <dbReference type="PROSITE-ProRule" id="PRU00520"/>
    </source>
</evidence>
<keyword evidence="4 5" id="KW-0378">Hydrolase</keyword>
<dbReference type="Proteomes" id="UP000543836">
    <property type="component" value="Unassembled WGS sequence"/>
</dbReference>
<dbReference type="PANTHER" id="PTHR47268">
    <property type="entry name" value="ACYLPHOSPHATASE"/>
    <property type="match status" value="1"/>
</dbReference>
<accession>A0A7W6ZSM3</accession>
<organism evidence="8 9">
    <name type="scientific">Rhizobium leucaenae</name>
    <dbReference type="NCBI Taxonomy" id="29450"/>
    <lineage>
        <taxon>Bacteria</taxon>
        <taxon>Pseudomonadati</taxon>
        <taxon>Pseudomonadota</taxon>
        <taxon>Alphaproteobacteria</taxon>
        <taxon>Hyphomicrobiales</taxon>
        <taxon>Rhizobiaceae</taxon>
        <taxon>Rhizobium/Agrobacterium group</taxon>
        <taxon>Rhizobium</taxon>
    </lineage>
</organism>
<dbReference type="NCBIfam" id="NF010999">
    <property type="entry name" value="PRK14425.1"/>
    <property type="match status" value="1"/>
</dbReference>
<dbReference type="PROSITE" id="PS51160">
    <property type="entry name" value="ACYLPHOSPHATASE_3"/>
    <property type="match status" value="1"/>
</dbReference>
<evidence type="ECO:0000256" key="1">
    <source>
        <dbReference type="ARBA" id="ARBA00005614"/>
    </source>
</evidence>
<dbReference type="GO" id="GO:0003998">
    <property type="term" value="F:acylphosphatase activity"/>
    <property type="evidence" value="ECO:0007669"/>
    <property type="project" value="UniProtKB-EC"/>
</dbReference>
<reference evidence="8 9" key="1">
    <citation type="submission" date="2020-08" db="EMBL/GenBank/DDBJ databases">
        <title>Genomic Encyclopedia of Type Strains, Phase IV (KMG-V): Genome sequencing to study the core and pangenomes of soil and plant-associated prokaryotes.</title>
        <authorList>
            <person name="Whitman W."/>
        </authorList>
    </citation>
    <scope>NUCLEOTIDE SEQUENCE [LARGE SCALE GENOMIC DNA]</scope>
    <source>
        <strain evidence="8 9">SEMIA 492</strain>
    </source>
</reference>
<dbReference type="OrthoDB" id="5295388at2"/>
<evidence type="ECO:0000256" key="2">
    <source>
        <dbReference type="ARBA" id="ARBA00012150"/>
    </source>
</evidence>
<name>A0A7W6ZSM3_9HYPH</name>
<comment type="similarity">
    <text evidence="1 6">Belongs to the acylphosphatase family.</text>
</comment>
<dbReference type="InterPro" id="IPR001792">
    <property type="entry name" value="Acylphosphatase-like_dom"/>
</dbReference>
<dbReference type="PROSITE" id="PS00151">
    <property type="entry name" value="ACYLPHOSPHATASE_2"/>
    <property type="match status" value="1"/>
</dbReference>
<evidence type="ECO:0000256" key="6">
    <source>
        <dbReference type="RuleBase" id="RU004168"/>
    </source>
</evidence>
<feature type="active site" evidence="4">
    <location>
        <position position="22"/>
    </location>
</feature>
<dbReference type="RefSeq" id="WP_028751386.1">
    <property type="nucleotide sequence ID" value="NZ_JACIIG010000004.1"/>
</dbReference>
<comment type="catalytic activity">
    <reaction evidence="3 4 5">
        <text>an acyl phosphate + H2O = a carboxylate + phosphate + H(+)</text>
        <dbReference type="Rhea" id="RHEA:14965"/>
        <dbReference type="ChEBI" id="CHEBI:15377"/>
        <dbReference type="ChEBI" id="CHEBI:15378"/>
        <dbReference type="ChEBI" id="CHEBI:29067"/>
        <dbReference type="ChEBI" id="CHEBI:43474"/>
        <dbReference type="ChEBI" id="CHEBI:59918"/>
        <dbReference type="EC" id="3.6.1.7"/>
    </reaction>
</comment>
<dbReference type="AlphaFoldDB" id="A0A7W6ZSM3"/>
<comment type="caution">
    <text evidence="8">The sequence shown here is derived from an EMBL/GenBank/DDBJ whole genome shotgun (WGS) entry which is preliminary data.</text>
</comment>
<dbReference type="Pfam" id="PF00708">
    <property type="entry name" value="Acylphosphatase"/>
    <property type="match status" value="1"/>
</dbReference>
<proteinExistence type="inferred from homology"/>
<evidence type="ECO:0000256" key="3">
    <source>
        <dbReference type="ARBA" id="ARBA00047645"/>
    </source>
</evidence>
<protein>
    <recommendedName>
        <fullName evidence="2 4">Acylphosphatase</fullName>
        <ecNumber evidence="2 4">3.6.1.7</ecNumber>
    </recommendedName>
</protein>
<evidence type="ECO:0000259" key="7">
    <source>
        <dbReference type="PROSITE" id="PS51160"/>
    </source>
</evidence>
<keyword evidence="9" id="KW-1185">Reference proteome</keyword>
<dbReference type="InterPro" id="IPR017968">
    <property type="entry name" value="Acylphosphatase_CS"/>
</dbReference>
<dbReference type="Gene3D" id="3.30.70.100">
    <property type="match status" value="1"/>
</dbReference>
<dbReference type="PROSITE" id="PS00150">
    <property type="entry name" value="ACYLPHOSPHATASE_1"/>
    <property type="match status" value="1"/>
</dbReference>
<evidence type="ECO:0000256" key="5">
    <source>
        <dbReference type="RuleBase" id="RU000553"/>
    </source>
</evidence>
<dbReference type="SUPFAM" id="SSF54975">
    <property type="entry name" value="Acylphosphatase/BLUF domain-like"/>
    <property type="match status" value="1"/>
</dbReference>
<gene>
    <name evidence="8" type="ORF">GGE60_002154</name>
</gene>
<feature type="domain" description="Acylphosphatase-like" evidence="7">
    <location>
        <begin position="7"/>
        <end position="94"/>
    </location>
</feature>
<evidence type="ECO:0000313" key="9">
    <source>
        <dbReference type="Proteomes" id="UP000543836"/>
    </source>
</evidence>
<dbReference type="InterPro" id="IPR036046">
    <property type="entry name" value="Acylphosphatase-like_dom_sf"/>
</dbReference>
<feature type="active site" evidence="4">
    <location>
        <position position="40"/>
    </location>
</feature>
<evidence type="ECO:0000313" key="8">
    <source>
        <dbReference type="EMBL" id="MBB4568043.1"/>
    </source>
</evidence>
<dbReference type="InterPro" id="IPR020456">
    <property type="entry name" value="Acylphosphatase"/>
</dbReference>